<dbReference type="AlphaFoldDB" id="A0A085WP13"/>
<sequence>MNCSRVALFACFLVLGGCPQEGGPNKPSGRLQGQVVGPGSPRGDAYVFLFAPSEGPPRGQAVPRYVTAVPDLRLGTGDARFLFAEVNPGPYRLWGFLDANGDVDLSVDVLAQPGAGDWLPAAGVELEIPAGSVVEHELTLTQRRRHDPPAFRVTGEGTDGGVVTVPDSLLSLTSLDVEAEGLGLLRGEEARFFVRLVDRDGDGNADDLNGDGVPELFPQFFLRFMPRPGQTVPMQTDGGPSQVIVPLVINPVPFVPILQGDVTREASATSLQLFVVPVAQAVSEATDGGQVLTPLAAMPVGEYQLWALSAEGAFWYIPNALGARDSEVLHSQSLRFEIVRGGSPDAGNPIR</sequence>
<proteinExistence type="predicted"/>
<accession>A0A085WP13</accession>
<name>A0A085WP13_9BACT</name>
<evidence type="ECO:0000313" key="2">
    <source>
        <dbReference type="Proteomes" id="UP000028725"/>
    </source>
</evidence>
<keyword evidence="2" id="KW-1185">Reference proteome</keyword>
<dbReference type="STRING" id="394096.DB31_6401"/>
<dbReference type="EMBL" id="JMCB01000004">
    <property type="protein sequence ID" value="KFE69426.1"/>
    <property type="molecule type" value="Genomic_DNA"/>
</dbReference>
<dbReference type="PATRIC" id="fig|394096.3.peg.2500"/>
<dbReference type="PROSITE" id="PS51257">
    <property type="entry name" value="PROKAR_LIPOPROTEIN"/>
    <property type="match status" value="1"/>
</dbReference>
<evidence type="ECO:0000313" key="1">
    <source>
        <dbReference type="EMBL" id="KFE69426.1"/>
    </source>
</evidence>
<dbReference type="Proteomes" id="UP000028725">
    <property type="component" value="Unassembled WGS sequence"/>
</dbReference>
<comment type="caution">
    <text evidence="1">The sequence shown here is derived from an EMBL/GenBank/DDBJ whole genome shotgun (WGS) entry which is preliminary data.</text>
</comment>
<evidence type="ECO:0008006" key="3">
    <source>
        <dbReference type="Google" id="ProtNLM"/>
    </source>
</evidence>
<gene>
    <name evidence="1" type="ORF">DB31_6401</name>
</gene>
<organism evidence="1 2">
    <name type="scientific">Hyalangium minutum</name>
    <dbReference type="NCBI Taxonomy" id="394096"/>
    <lineage>
        <taxon>Bacteria</taxon>
        <taxon>Pseudomonadati</taxon>
        <taxon>Myxococcota</taxon>
        <taxon>Myxococcia</taxon>
        <taxon>Myxococcales</taxon>
        <taxon>Cystobacterineae</taxon>
        <taxon>Archangiaceae</taxon>
        <taxon>Hyalangium</taxon>
    </lineage>
</organism>
<reference evidence="1 2" key="1">
    <citation type="submission" date="2014-04" db="EMBL/GenBank/DDBJ databases">
        <title>Genome assembly of Hyalangium minutum DSM 14724.</title>
        <authorList>
            <person name="Sharma G."/>
            <person name="Subramanian S."/>
        </authorList>
    </citation>
    <scope>NUCLEOTIDE SEQUENCE [LARGE SCALE GENOMIC DNA]</scope>
    <source>
        <strain evidence="1 2">DSM 14724</strain>
    </source>
</reference>
<protein>
    <recommendedName>
        <fullName evidence="3">Lipoprotein</fullName>
    </recommendedName>
</protein>